<evidence type="ECO:0000256" key="4">
    <source>
        <dbReference type="ARBA" id="ARBA00022801"/>
    </source>
</evidence>
<evidence type="ECO:0000313" key="9">
    <source>
        <dbReference type="EMBL" id="VFT80322.1"/>
    </source>
</evidence>
<gene>
    <name evidence="9" type="primary">Aste57867_3148</name>
    <name evidence="8" type="ORF">As57867_003139</name>
    <name evidence="9" type="ORF">ASTE57867_3148</name>
</gene>
<dbReference type="Gene3D" id="3.40.50.1820">
    <property type="entry name" value="alpha/beta hydrolase"/>
    <property type="match status" value="1"/>
</dbReference>
<name>A0A485K945_9STRA</name>
<dbReference type="InterPro" id="IPR008758">
    <property type="entry name" value="Peptidase_S28"/>
</dbReference>
<comment type="similarity">
    <text evidence="1">Belongs to the peptidase S28 family.</text>
</comment>
<evidence type="ECO:0000313" key="8">
    <source>
        <dbReference type="EMBL" id="KAF0715838.1"/>
    </source>
</evidence>
<evidence type="ECO:0000256" key="1">
    <source>
        <dbReference type="ARBA" id="ARBA00011079"/>
    </source>
</evidence>
<dbReference type="SUPFAM" id="SSF53474">
    <property type="entry name" value="alpha/beta-Hydrolases"/>
    <property type="match status" value="1"/>
</dbReference>
<organism evidence="9 10">
    <name type="scientific">Aphanomyces stellatus</name>
    <dbReference type="NCBI Taxonomy" id="120398"/>
    <lineage>
        <taxon>Eukaryota</taxon>
        <taxon>Sar</taxon>
        <taxon>Stramenopiles</taxon>
        <taxon>Oomycota</taxon>
        <taxon>Saprolegniomycetes</taxon>
        <taxon>Saprolegniales</taxon>
        <taxon>Verrucalvaceae</taxon>
        <taxon>Aphanomyces</taxon>
    </lineage>
</organism>
<dbReference type="AlphaFoldDB" id="A0A485K945"/>
<dbReference type="GO" id="GO:0006508">
    <property type="term" value="P:proteolysis"/>
    <property type="evidence" value="ECO:0007669"/>
    <property type="project" value="UniProtKB-KW"/>
</dbReference>
<keyword evidence="6" id="KW-0472">Membrane</keyword>
<dbReference type="InterPro" id="IPR029058">
    <property type="entry name" value="AB_hydrolase_fold"/>
</dbReference>
<evidence type="ECO:0000256" key="3">
    <source>
        <dbReference type="ARBA" id="ARBA00022729"/>
    </source>
</evidence>
<evidence type="ECO:0000256" key="7">
    <source>
        <dbReference type="SAM" id="SignalP"/>
    </source>
</evidence>
<keyword evidence="2" id="KW-0645">Protease</keyword>
<accession>A0A485K945</accession>
<dbReference type="PANTHER" id="PTHR11010:SF117">
    <property type="entry name" value="SERINE PROTEASE 16"/>
    <property type="match status" value="1"/>
</dbReference>
<sequence length="564" mass="62083">MKACAGLPLVVAALFCSTGEATTSLLNKPFDPHENMHLQHDAPKLVKLKKGFDLPKLDVAAFDPHVNLETIEKKYEKMGIMFDDVAPLKPRVFAKAIVDHFAKKKSAHWEQRYYLNDEYWGGPGFPVFLMIGYVILVAFVHDHRACLCRGEAPIQPSDVSHEMFYMNTLAIEHKALLVSLEHRFYGESYPAPDMSVDSLALLSIPQALADVVVFHAHLTKKHGLGASKWVAFGGSYPGNLAVWLKAEYPDLVVGAIASSAPIQLVADFQEYMAVVSDSITRVGGAECGHAIEAAMQALDDAIVDVLAHPTKKKKKKTKGLGGHTLYDVMPVCEPLTNEMDAMVLESIVKGQFQGIVQYNDFDPINIKATCKYFKSVEAEKPLVQLAGYMSMASPGYCLMSTFSGTAASMLNQTAFAGIEFDGKSTERQWTYQRCTELGATQSGGPPLDTIFKPLQFTTFKYSGKKVCEGLFGKGHNFNNLDAINEWLGGNRPATQNVTFLNGNVDPWYPMGLLDKANLHDESNTVVVIDGTAHCRDMYAPQVNDTKAIQNAQRIVAENVQLYLS</sequence>
<feature type="transmembrane region" description="Helical" evidence="6">
    <location>
        <begin position="119"/>
        <end position="140"/>
    </location>
</feature>
<evidence type="ECO:0000256" key="6">
    <source>
        <dbReference type="SAM" id="Phobius"/>
    </source>
</evidence>
<dbReference type="GO" id="GO:0070008">
    <property type="term" value="F:serine-type exopeptidase activity"/>
    <property type="evidence" value="ECO:0007669"/>
    <property type="project" value="InterPro"/>
</dbReference>
<evidence type="ECO:0000256" key="5">
    <source>
        <dbReference type="ARBA" id="ARBA00023180"/>
    </source>
</evidence>
<keyword evidence="10" id="KW-1185">Reference proteome</keyword>
<proteinExistence type="inferred from homology"/>
<reference evidence="8" key="2">
    <citation type="submission" date="2019-06" db="EMBL/GenBank/DDBJ databases">
        <title>Genomics analysis of Aphanomyces spp. identifies a new class of oomycete effector associated with host adaptation.</title>
        <authorList>
            <person name="Gaulin E."/>
        </authorList>
    </citation>
    <scope>NUCLEOTIDE SEQUENCE</scope>
    <source>
        <strain evidence="8">CBS 578.67</strain>
    </source>
</reference>
<feature type="chain" id="PRO_5036115957" evidence="7">
    <location>
        <begin position="22"/>
        <end position="564"/>
    </location>
</feature>
<dbReference type="InterPro" id="IPR042269">
    <property type="entry name" value="Ser_carbopepase_S28_SKS"/>
</dbReference>
<dbReference type="Pfam" id="PF05577">
    <property type="entry name" value="Peptidase_S28"/>
    <property type="match status" value="1"/>
</dbReference>
<keyword evidence="5" id="KW-0325">Glycoprotein</keyword>
<dbReference type="Gene3D" id="1.20.120.980">
    <property type="entry name" value="Serine carboxypeptidase S28, SKS domain"/>
    <property type="match status" value="1"/>
</dbReference>
<dbReference type="Proteomes" id="UP000332933">
    <property type="component" value="Unassembled WGS sequence"/>
</dbReference>
<protein>
    <submittedName>
        <fullName evidence="9">Aste57867_3148 protein</fullName>
    </submittedName>
</protein>
<keyword evidence="3 7" id="KW-0732">Signal</keyword>
<keyword evidence="4" id="KW-0378">Hydrolase</keyword>
<evidence type="ECO:0000256" key="2">
    <source>
        <dbReference type="ARBA" id="ARBA00022670"/>
    </source>
</evidence>
<dbReference type="EMBL" id="VJMH01000512">
    <property type="protein sequence ID" value="KAF0715838.1"/>
    <property type="molecule type" value="Genomic_DNA"/>
</dbReference>
<dbReference type="GO" id="GO:0008239">
    <property type="term" value="F:dipeptidyl-peptidase activity"/>
    <property type="evidence" value="ECO:0007669"/>
    <property type="project" value="TreeGrafter"/>
</dbReference>
<reference evidence="9 10" key="1">
    <citation type="submission" date="2019-03" db="EMBL/GenBank/DDBJ databases">
        <authorList>
            <person name="Gaulin E."/>
            <person name="Dumas B."/>
        </authorList>
    </citation>
    <scope>NUCLEOTIDE SEQUENCE [LARGE SCALE GENOMIC DNA]</scope>
    <source>
        <strain evidence="9">CBS 568.67</strain>
    </source>
</reference>
<keyword evidence="6" id="KW-0812">Transmembrane</keyword>
<evidence type="ECO:0000313" key="10">
    <source>
        <dbReference type="Proteomes" id="UP000332933"/>
    </source>
</evidence>
<feature type="signal peptide" evidence="7">
    <location>
        <begin position="1"/>
        <end position="21"/>
    </location>
</feature>
<keyword evidence="6" id="KW-1133">Transmembrane helix</keyword>
<dbReference type="PANTHER" id="PTHR11010">
    <property type="entry name" value="PROTEASE S28 PRO-X CARBOXYPEPTIDASE-RELATED"/>
    <property type="match status" value="1"/>
</dbReference>
<dbReference type="EMBL" id="CAADRA010000512">
    <property type="protein sequence ID" value="VFT80322.1"/>
    <property type="molecule type" value="Genomic_DNA"/>
</dbReference>
<dbReference type="OrthoDB" id="1735038at2759"/>